<dbReference type="InterPro" id="IPR044930">
    <property type="entry name" value="Homing_endonuclease_His-Me"/>
</dbReference>
<dbReference type="EMBL" id="KY514264">
    <property type="protein sequence ID" value="ARB11766.1"/>
    <property type="molecule type" value="Genomic_DNA"/>
</dbReference>
<keyword evidence="2" id="KW-0255">Endonuclease</keyword>
<keyword evidence="2" id="KW-0378">Hydrolase</keyword>
<evidence type="ECO:0000313" key="3">
    <source>
        <dbReference type="Proteomes" id="UP000240218"/>
    </source>
</evidence>
<keyword evidence="3" id="KW-1185">Reference proteome</keyword>
<dbReference type="Pfam" id="PF13392">
    <property type="entry name" value="HNH_3"/>
    <property type="match status" value="1"/>
</dbReference>
<protein>
    <submittedName>
        <fullName evidence="2">Putative HNH endonuclease</fullName>
    </submittedName>
</protein>
<dbReference type="InterPro" id="IPR003615">
    <property type="entry name" value="HNH_nuc"/>
</dbReference>
<keyword evidence="2" id="KW-0540">Nuclease</keyword>
<proteinExistence type="predicted"/>
<gene>
    <name evidence="2" type="ORF">CB1_39</name>
</gene>
<feature type="domain" description="HNH nuclease" evidence="1">
    <location>
        <begin position="47"/>
        <end position="89"/>
    </location>
</feature>
<dbReference type="Proteomes" id="UP000240218">
    <property type="component" value="Segment"/>
</dbReference>
<evidence type="ECO:0000259" key="1">
    <source>
        <dbReference type="Pfam" id="PF13392"/>
    </source>
</evidence>
<dbReference type="InterPro" id="IPR044925">
    <property type="entry name" value="His-Me_finger_sf"/>
</dbReference>
<accession>A0A2P0PAN1</accession>
<organism evidence="2 3">
    <name type="scientific">Pectobacterium phage vB_PatP_CB1</name>
    <dbReference type="NCBI Taxonomy" id="1958917"/>
    <lineage>
        <taxon>Viruses</taxon>
        <taxon>Duplodnaviria</taxon>
        <taxon>Heunggongvirae</taxon>
        <taxon>Uroviricota</taxon>
        <taxon>Caudoviricetes</taxon>
        <taxon>Schitoviridae</taxon>
        <taxon>Cbunavirus</taxon>
        <taxon>Cbunavirus CB1</taxon>
    </lineage>
</organism>
<dbReference type="SUPFAM" id="SSF54060">
    <property type="entry name" value="His-Me finger endonucleases"/>
    <property type="match status" value="1"/>
</dbReference>
<evidence type="ECO:0000313" key="2">
    <source>
        <dbReference type="EMBL" id="ARB11766.1"/>
    </source>
</evidence>
<dbReference type="Gene3D" id="3.90.75.10">
    <property type="entry name" value="Homing Intron 3 (I-ppo) Encoded Endonuclease, Chain A"/>
    <property type="match status" value="1"/>
</dbReference>
<reference evidence="2 3" key="1">
    <citation type="submission" date="2017-01" db="EMBL/GenBank/DDBJ databases">
        <title>Isolation and charaterisation of Pectobacterium phages.</title>
        <authorList>
            <person name="Buttimer C.T.H."/>
            <person name="Lucid A."/>
            <person name="Coffey A."/>
        </authorList>
    </citation>
    <scope>NUCLEOTIDE SEQUENCE [LARGE SCALE GENOMIC DNA]</scope>
</reference>
<name>A0A2P0PAN1_9CAUD</name>
<sequence length="155" mass="17270">MSVKPKPTVERFWPKVDITPDDSCWEWLGAKNTNGYGKIWDPPRFVAAHRFSYELANGPIPTGLLLRHTCDNPGCVNPAHLITGTTQQNIQDKIDRNHGNSGIKHGRSVLTNEAILEIKSSKLTGRALAKQFNVSPSCISKIRNGKAWQHISEDD</sequence>
<dbReference type="GO" id="GO:0004519">
    <property type="term" value="F:endonuclease activity"/>
    <property type="evidence" value="ECO:0007669"/>
    <property type="project" value="UniProtKB-KW"/>
</dbReference>